<organism evidence="2 3">
    <name type="scientific">Ceraceosorus bombacis</name>
    <dbReference type="NCBI Taxonomy" id="401625"/>
    <lineage>
        <taxon>Eukaryota</taxon>
        <taxon>Fungi</taxon>
        <taxon>Dikarya</taxon>
        <taxon>Basidiomycota</taxon>
        <taxon>Ustilaginomycotina</taxon>
        <taxon>Exobasidiomycetes</taxon>
        <taxon>Ceraceosorales</taxon>
        <taxon>Ceraceosoraceae</taxon>
        <taxon>Ceraceosorus</taxon>
    </lineage>
</organism>
<name>A0A0P1BRH8_9BASI</name>
<evidence type="ECO:0000313" key="3">
    <source>
        <dbReference type="Proteomes" id="UP000054845"/>
    </source>
</evidence>
<dbReference type="Proteomes" id="UP000054845">
    <property type="component" value="Unassembled WGS sequence"/>
</dbReference>
<sequence length="95" mass="10225">MHASITTADLTGAMSPLHKSTPRSRGSAQLLVISVEAGQTTPASLVTTCHIFGVGASLKLPHPPTLIDGRRLVRCQRLLRSTTLGFDEVRCFDVR</sequence>
<proteinExistence type="predicted"/>
<keyword evidence="3" id="KW-1185">Reference proteome</keyword>
<dbReference type="EMBL" id="CCYA01000290">
    <property type="protein sequence ID" value="CEH19283.1"/>
    <property type="molecule type" value="Genomic_DNA"/>
</dbReference>
<reference evidence="3" key="1">
    <citation type="submission" date="2014-09" db="EMBL/GenBank/DDBJ databases">
        <authorList>
            <person name="Sharma Rahul"/>
            <person name="Thines Marco"/>
        </authorList>
    </citation>
    <scope>NUCLEOTIDE SEQUENCE [LARGE SCALE GENOMIC DNA]</scope>
</reference>
<feature type="region of interest" description="Disordered" evidence="1">
    <location>
        <begin position="1"/>
        <end position="24"/>
    </location>
</feature>
<evidence type="ECO:0000313" key="2">
    <source>
        <dbReference type="EMBL" id="CEH19283.1"/>
    </source>
</evidence>
<dbReference type="AlphaFoldDB" id="A0A0P1BRH8"/>
<protein>
    <submittedName>
        <fullName evidence="2">Uncharacterized protein</fullName>
    </submittedName>
</protein>
<evidence type="ECO:0000256" key="1">
    <source>
        <dbReference type="SAM" id="MobiDB-lite"/>
    </source>
</evidence>
<accession>A0A0P1BRH8</accession>